<keyword evidence="2" id="KW-1133">Transmembrane helix</keyword>
<feature type="transmembrane region" description="Helical" evidence="2">
    <location>
        <begin position="16"/>
        <end position="43"/>
    </location>
</feature>
<gene>
    <name evidence="3" type="ORF">P691DRAFT_777988</name>
</gene>
<name>A0A9P6C0R2_9AGAR</name>
<feature type="transmembrane region" description="Helical" evidence="2">
    <location>
        <begin position="136"/>
        <end position="160"/>
    </location>
</feature>
<reference evidence="3" key="1">
    <citation type="submission" date="2020-11" db="EMBL/GenBank/DDBJ databases">
        <authorList>
            <consortium name="DOE Joint Genome Institute"/>
            <person name="Ahrendt S."/>
            <person name="Riley R."/>
            <person name="Andreopoulos W."/>
            <person name="Labutti K."/>
            <person name="Pangilinan J."/>
            <person name="Ruiz-Duenas F.J."/>
            <person name="Barrasa J.M."/>
            <person name="Sanchez-Garcia M."/>
            <person name="Camarero S."/>
            <person name="Miyauchi S."/>
            <person name="Serrano A."/>
            <person name="Linde D."/>
            <person name="Babiker R."/>
            <person name="Drula E."/>
            <person name="Ayuso-Fernandez I."/>
            <person name="Pacheco R."/>
            <person name="Padilla G."/>
            <person name="Ferreira P."/>
            <person name="Barriuso J."/>
            <person name="Kellner H."/>
            <person name="Castanera R."/>
            <person name="Alfaro M."/>
            <person name="Ramirez L."/>
            <person name="Pisabarro A.G."/>
            <person name="Kuo A."/>
            <person name="Tritt A."/>
            <person name="Lipzen A."/>
            <person name="He G."/>
            <person name="Yan M."/>
            <person name="Ng V."/>
            <person name="Cullen D."/>
            <person name="Martin F."/>
            <person name="Rosso M.-N."/>
            <person name="Henrissat B."/>
            <person name="Hibbett D."/>
            <person name="Martinez A.T."/>
            <person name="Grigoriev I.V."/>
        </authorList>
    </citation>
    <scope>NUCLEOTIDE SEQUENCE</scope>
    <source>
        <strain evidence="3">MF-IS2</strain>
    </source>
</reference>
<evidence type="ECO:0000313" key="3">
    <source>
        <dbReference type="EMBL" id="KAF9444849.1"/>
    </source>
</evidence>
<keyword evidence="4" id="KW-1185">Reference proteome</keyword>
<evidence type="ECO:0000256" key="2">
    <source>
        <dbReference type="SAM" id="Phobius"/>
    </source>
</evidence>
<sequence>MVLISRELVNLYGMTIYMVDVFICSLLAGSIITLGVSCVILLARGKERMSKQHQLLRIYVIALLFLIVGVEVEIFLATGILLQPLHQAEPPFDTMMITLYLTILAVCALTNGILVWRCFMIHRGLRHSLLANYGHVVWIFPACLSGLGLAIGSIACGVHLQHWALNSKLVSAAFALDVVLTLYTTTLITATLLMYRRTVKSLPAGTSSTRTQPLPIIAILLESAATNIPGAIAVVVGFGEKYGLIILPIVTVNQALTSVLIIHQVALGRAFSHQGEERVEGTAPLAFQGGEGNGQDLSGRGI</sequence>
<feature type="transmembrane region" description="Helical" evidence="2">
    <location>
        <begin position="242"/>
        <end position="262"/>
    </location>
</feature>
<feature type="region of interest" description="Disordered" evidence="1">
    <location>
        <begin position="283"/>
        <end position="302"/>
    </location>
</feature>
<feature type="transmembrane region" description="Helical" evidence="2">
    <location>
        <begin position="94"/>
        <end position="116"/>
    </location>
</feature>
<organism evidence="3 4">
    <name type="scientific">Macrolepiota fuliginosa MF-IS2</name>
    <dbReference type="NCBI Taxonomy" id="1400762"/>
    <lineage>
        <taxon>Eukaryota</taxon>
        <taxon>Fungi</taxon>
        <taxon>Dikarya</taxon>
        <taxon>Basidiomycota</taxon>
        <taxon>Agaricomycotina</taxon>
        <taxon>Agaricomycetes</taxon>
        <taxon>Agaricomycetidae</taxon>
        <taxon>Agaricales</taxon>
        <taxon>Agaricineae</taxon>
        <taxon>Agaricaceae</taxon>
        <taxon>Macrolepiota</taxon>
    </lineage>
</organism>
<feature type="transmembrane region" description="Helical" evidence="2">
    <location>
        <begin position="55"/>
        <end position="82"/>
    </location>
</feature>
<protein>
    <submittedName>
        <fullName evidence="3">Uncharacterized protein</fullName>
    </submittedName>
</protein>
<feature type="transmembrane region" description="Helical" evidence="2">
    <location>
        <begin position="172"/>
        <end position="195"/>
    </location>
</feature>
<keyword evidence="2" id="KW-0812">Transmembrane</keyword>
<comment type="caution">
    <text evidence="3">The sequence shown here is derived from an EMBL/GenBank/DDBJ whole genome shotgun (WGS) entry which is preliminary data.</text>
</comment>
<dbReference type="OrthoDB" id="3061602at2759"/>
<dbReference type="AlphaFoldDB" id="A0A9P6C0R2"/>
<evidence type="ECO:0000313" key="4">
    <source>
        <dbReference type="Proteomes" id="UP000807342"/>
    </source>
</evidence>
<proteinExistence type="predicted"/>
<accession>A0A9P6C0R2</accession>
<dbReference type="Proteomes" id="UP000807342">
    <property type="component" value="Unassembled WGS sequence"/>
</dbReference>
<dbReference type="EMBL" id="MU151344">
    <property type="protein sequence ID" value="KAF9444849.1"/>
    <property type="molecule type" value="Genomic_DNA"/>
</dbReference>
<feature type="transmembrane region" description="Helical" evidence="2">
    <location>
        <begin position="216"/>
        <end position="236"/>
    </location>
</feature>
<evidence type="ECO:0000256" key="1">
    <source>
        <dbReference type="SAM" id="MobiDB-lite"/>
    </source>
</evidence>
<keyword evidence="2" id="KW-0472">Membrane</keyword>